<organism evidence="2 3">
    <name type="scientific">Vibrio scophthalmi LMG 19158</name>
    <dbReference type="NCBI Taxonomy" id="870967"/>
    <lineage>
        <taxon>Bacteria</taxon>
        <taxon>Pseudomonadati</taxon>
        <taxon>Pseudomonadota</taxon>
        <taxon>Gammaproteobacteria</taxon>
        <taxon>Vibrionales</taxon>
        <taxon>Vibrionaceae</taxon>
        <taxon>Vibrio</taxon>
    </lineage>
</organism>
<evidence type="ECO:0000313" key="3">
    <source>
        <dbReference type="Proteomes" id="UP000004349"/>
    </source>
</evidence>
<dbReference type="EMBL" id="AFWE01000114">
    <property type="protein sequence ID" value="EGU36849.1"/>
    <property type="molecule type" value="Genomic_DNA"/>
</dbReference>
<dbReference type="PANTHER" id="PTHR34631">
    <property type="match status" value="1"/>
</dbReference>
<accession>F9RNQ3</accession>
<evidence type="ECO:0000313" key="2">
    <source>
        <dbReference type="EMBL" id="EGU36849.1"/>
    </source>
</evidence>
<protein>
    <recommendedName>
        <fullName evidence="1">Transposase DDE domain-containing protein</fullName>
    </recommendedName>
</protein>
<dbReference type="InterPro" id="IPR053520">
    <property type="entry name" value="Transposase_Tn903"/>
</dbReference>
<name>F9RNQ3_9VIBR</name>
<dbReference type="Pfam" id="PF13737">
    <property type="entry name" value="DDE_Tnp_1_5"/>
    <property type="match status" value="1"/>
</dbReference>
<dbReference type="InterPro" id="IPR053172">
    <property type="entry name" value="Tn903_transposase"/>
</dbReference>
<dbReference type="InterPro" id="IPR025668">
    <property type="entry name" value="Tnp_DDE_dom"/>
</dbReference>
<dbReference type="PANTHER" id="PTHR34631:SF3">
    <property type="entry name" value="ISSOD12 TRANSPOSASE TNPA_ISSOD12"/>
    <property type="match status" value="1"/>
</dbReference>
<dbReference type="eggNOG" id="COG3039">
    <property type="taxonomic scope" value="Bacteria"/>
</dbReference>
<dbReference type="AlphaFoldDB" id="F9RNQ3"/>
<feature type="domain" description="Transposase DDE" evidence="1">
    <location>
        <begin position="19"/>
        <end position="129"/>
    </location>
</feature>
<proteinExistence type="predicted"/>
<comment type="caution">
    <text evidence="2">The sequence shown here is derived from an EMBL/GenBank/DDBJ whole genome shotgun (WGS) entry which is preliminary data.</text>
</comment>
<sequence>MSKPRYKTSNWKQYNQALINRGSLTFWIDEEAIREWKQGKQNKRGRPRVFSDLAITTALMIKRIFSMPLRASQGFIDSVFQLAHLPLRCPHYSCISRRAKDVDVSFKTKTKGAIQHLAIDATGLKVYGEGEWKVKKHGTDGKRRVWRKLHLAVNTSTHEIIAAELSLSTVTDAEVLPNLLKQTRRKILEISGDGAYDTRDCHAAIRIKRAVALIPPREGAAFWERGHPRNLAVGCQKLYGSNKHWKKRYGYHKRSLSETAMYRVKQLFDGRLSLRNYNAQVGETYAMIKALNKLKGLGMPKTCRVG</sequence>
<reference evidence="2 3" key="1">
    <citation type="journal article" date="2012" name="Int. J. Syst. Evol. Microbiol.">
        <title>Vibrio caribbeanicus sp. nov., isolated from the marine sponge Scleritoderma cyanea.</title>
        <authorList>
            <person name="Hoffmann M."/>
            <person name="Monday S.R."/>
            <person name="Allard M.W."/>
            <person name="Strain E.A."/>
            <person name="Whittaker P."/>
            <person name="Naum M."/>
            <person name="McCarthy P.J."/>
            <person name="Lopez J.V."/>
            <person name="Fischer M."/>
            <person name="Brown E.W."/>
        </authorList>
    </citation>
    <scope>NUCLEOTIDE SEQUENCE [LARGE SCALE GENOMIC DNA]</scope>
    <source>
        <strain evidence="2 3">LMG 19158</strain>
    </source>
</reference>
<gene>
    <name evidence="2" type="ORF">VIS19158_13897</name>
</gene>
<dbReference type="Proteomes" id="UP000004349">
    <property type="component" value="Unassembled WGS sequence"/>
</dbReference>
<dbReference type="NCBIfam" id="NF033579">
    <property type="entry name" value="transpos_IS5_2"/>
    <property type="match status" value="1"/>
</dbReference>
<dbReference type="RefSeq" id="WP_005595420.1">
    <property type="nucleotide sequence ID" value="NZ_AFWE01000114.1"/>
</dbReference>
<evidence type="ECO:0000259" key="1">
    <source>
        <dbReference type="Pfam" id="PF13737"/>
    </source>
</evidence>